<dbReference type="AlphaFoldDB" id="A0A9P8MFR2"/>
<feature type="transmembrane region" description="Helical" evidence="1">
    <location>
        <begin position="347"/>
        <end position="366"/>
    </location>
</feature>
<feature type="transmembrane region" description="Helical" evidence="1">
    <location>
        <begin position="86"/>
        <end position="104"/>
    </location>
</feature>
<dbReference type="EMBL" id="JACEFI010000003">
    <property type="protein sequence ID" value="KAH0599391.1"/>
    <property type="molecule type" value="Genomic_DNA"/>
</dbReference>
<name>A0A9P8MFR2_9HYPO</name>
<protein>
    <recommendedName>
        <fullName evidence="4">Low affinity iron permease, Fet4</fullName>
    </recommendedName>
</protein>
<evidence type="ECO:0000313" key="2">
    <source>
        <dbReference type="EMBL" id="KAH0599391.1"/>
    </source>
</evidence>
<keyword evidence="3" id="KW-1185">Reference proteome</keyword>
<keyword evidence="1" id="KW-0472">Membrane</keyword>
<accession>A0A9P8MFR2</accession>
<organism evidence="2 3">
    <name type="scientific">Metarhizium humberi</name>
    <dbReference type="NCBI Taxonomy" id="2596975"/>
    <lineage>
        <taxon>Eukaryota</taxon>
        <taxon>Fungi</taxon>
        <taxon>Dikarya</taxon>
        <taxon>Ascomycota</taxon>
        <taxon>Pezizomycotina</taxon>
        <taxon>Sordariomycetes</taxon>
        <taxon>Hypocreomycetidae</taxon>
        <taxon>Hypocreales</taxon>
        <taxon>Clavicipitaceae</taxon>
        <taxon>Metarhizium</taxon>
    </lineage>
</organism>
<evidence type="ECO:0000313" key="3">
    <source>
        <dbReference type="Proteomes" id="UP000764110"/>
    </source>
</evidence>
<comment type="caution">
    <text evidence="2">The sequence shown here is derived from an EMBL/GenBank/DDBJ whole genome shotgun (WGS) entry which is preliminary data.</text>
</comment>
<reference evidence="2 3" key="1">
    <citation type="submission" date="2020-07" db="EMBL/GenBank/DDBJ databases">
        <title>Metarhizium humberi genome.</title>
        <authorList>
            <person name="Lysoe E."/>
        </authorList>
    </citation>
    <scope>NUCLEOTIDE SEQUENCE [LARGE SCALE GENOMIC DNA]</scope>
    <source>
        <strain evidence="2 3">ESALQ1638</strain>
    </source>
</reference>
<feature type="transmembrane region" description="Helical" evidence="1">
    <location>
        <begin position="426"/>
        <end position="445"/>
    </location>
</feature>
<keyword evidence="1" id="KW-1133">Transmembrane helix</keyword>
<feature type="transmembrane region" description="Helical" evidence="1">
    <location>
        <begin position="203"/>
        <end position="226"/>
    </location>
</feature>
<gene>
    <name evidence="2" type="ORF">MHUMG1_02178</name>
</gene>
<dbReference type="GO" id="GO:0055085">
    <property type="term" value="P:transmembrane transport"/>
    <property type="evidence" value="ECO:0007669"/>
    <property type="project" value="InterPro"/>
</dbReference>
<feature type="transmembrane region" description="Helical" evidence="1">
    <location>
        <begin position="311"/>
        <end position="335"/>
    </location>
</feature>
<evidence type="ECO:0008006" key="4">
    <source>
        <dbReference type="Google" id="ProtNLM"/>
    </source>
</evidence>
<dbReference type="InterPro" id="IPR007251">
    <property type="entry name" value="Iron_permease_Fet4"/>
</dbReference>
<dbReference type="Proteomes" id="UP000764110">
    <property type="component" value="Unassembled WGS sequence"/>
</dbReference>
<feature type="transmembrane region" description="Helical" evidence="1">
    <location>
        <begin position="465"/>
        <end position="485"/>
    </location>
</feature>
<feature type="transmembrane region" description="Helical" evidence="1">
    <location>
        <begin position="238"/>
        <end position="258"/>
    </location>
</feature>
<proteinExistence type="predicted"/>
<sequence>MLNQIINWLSAPGIKGAIEESAPTQHVALKSSIADGKDSQIAVVSDANASDSQSVNNITGYVAQTKTGRLDRWLDALVTASGSEPVFLVIVAGLLVWAFTGIRYGEQDNWAALISDIQAIISYLFDSLLMRQQLNGYERQVRAAASLRSRTQSQKRMMRVVLASGRCKRAPACGVRDVQAAESSRFGPELPAENWAGRASNCFAAFLGHFATICMYWVCIGVWLAFGHYCGWSDRWQLYINSATSALMVLIFAFLANIRERHTVYIERCLDAIFEVDSEVELKLRGLTGDAEENPVVVIPAPRVNGIQRAIFYYADVVGTLVGIALLIIVMVVWICIGPAMRWDDNWWLLIGTYAGLVGLVDGFVLRNVQQRLHQYEEAALESAKLEDVAMSDEMGVPPPDRAVVNLGSVNYRLSNAMGVICAHELTVILGVVVVVGLIVGASAMKWTTTGQLLCNIPPSIVETFFMMILITGHNLSEAAWRADLHNMYLWRLRMLSFVDHLEKSEEAATDKTPDTAALE</sequence>
<evidence type="ECO:0000256" key="1">
    <source>
        <dbReference type="SAM" id="Phobius"/>
    </source>
</evidence>
<keyword evidence="1" id="KW-0812">Transmembrane</keyword>
<dbReference type="Pfam" id="PF04120">
    <property type="entry name" value="Iron_permease"/>
    <property type="match status" value="2"/>
</dbReference>